<protein>
    <submittedName>
        <fullName evidence="1">Uncharacterized protein</fullName>
    </submittedName>
</protein>
<organism evidence="1 2">
    <name type="scientific">Saccharolobus shibatae</name>
    <dbReference type="NCBI Taxonomy" id="2286"/>
    <lineage>
        <taxon>Archaea</taxon>
        <taxon>Thermoproteota</taxon>
        <taxon>Thermoprotei</taxon>
        <taxon>Sulfolobales</taxon>
        <taxon>Sulfolobaceae</taxon>
        <taxon>Saccharolobus</taxon>
    </lineage>
</organism>
<evidence type="ECO:0000313" key="2">
    <source>
        <dbReference type="Proteomes" id="UP000693941"/>
    </source>
</evidence>
<dbReference type="RefSeq" id="WP_218260739.1">
    <property type="nucleotide sequence ID" value="NZ_CP077715.1"/>
</dbReference>
<sequence length="201" mass="24399">MSFDFDFLRRLRPINNYDEEEIRESLSAPNHNKYAGLGPHGGSLYRASITDPSNHYISKDVYVEVRSMGGYPYIAGVYEEEDYEEEEDYDYEEEDYYENYEEEEDYDDYHDEYDYDEYYGEQEEEDFEEGNEYVPSDPFGGNFPNITPPLDLFNNLLGNYFNLQGNHEDNYRDEDYDNYQEDYYEDEDNYYDEEEDDYHPY</sequence>
<name>A0A8F5BW93_9CREN</name>
<reference evidence="1" key="1">
    <citation type="journal article" date="2021" name="Environ. Microbiol.">
        <title>New insights into the diversity and evolution of the archaeal mobilome from three complete genomes of Saccharolobus shibatae.</title>
        <authorList>
            <person name="Medvedeva S."/>
            <person name="Brandt D."/>
            <person name="Cvirkaite-Krupovic V."/>
            <person name="Liu Y."/>
            <person name="Severinov K."/>
            <person name="Ishino S."/>
            <person name="Ishino Y."/>
            <person name="Prangishvili D."/>
            <person name="Kalinowski J."/>
            <person name="Krupovic M."/>
        </authorList>
    </citation>
    <scope>NUCLEOTIDE SEQUENCE</scope>
    <source>
        <strain evidence="1">BEU9</strain>
    </source>
</reference>
<dbReference type="GeneID" id="65560685"/>
<dbReference type="Proteomes" id="UP000693941">
    <property type="component" value="Chromosome"/>
</dbReference>
<gene>
    <name evidence="1" type="ORF">J5U21_02265</name>
</gene>
<evidence type="ECO:0000313" key="1">
    <source>
        <dbReference type="EMBL" id="QXJ32614.1"/>
    </source>
</evidence>
<accession>A0A8F5BW93</accession>
<dbReference type="EMBL" id="CP077715">
    <property type="protein sequence ID" value="QXJ32614.1"/>
    <property type="molecule type" value="Genomic_DNA"/>
</dbReference>
<dbReference type="AlphaFoldDB" id="A0A8F5BW93"/>
<proteinExistence type="predicted"/>